<protein>
    <submittedName>
        <fullName evidence="2">Uncharacterized protein</fullName>
    </submittedName>
</protein>
<reference evidence="2" key="1">
    <citation type="submission" date="2018-08" db="EMBL/GenBank/DDBJ databases">
        <authorList>
            <person name="Rossello M."/>
        </authorList>
    </citation>
    <scope>NUCLEOTIDE SEQUENCE [LARGE SCALE GENOMIC DNA]</scope>
    <source>
        <strain evidence="2">cv. Chinese Spring</strain>
    </source>
</reference>
<feature type="region of interest" description="Disordered" evidence="1">
    <location>
        <begin position="16"/>
        <end position="104"/>
    </location>
</feature>
<feature type="compositionally biased region" description="Pro residues" evidence="1">
    <location>
        <begin position="47"/>
        <end position="57"/>
    </location>
</feature>
<evidence type="ECO:0000256" key="1">
    <source>
        <dbReference type="SAM" id="MobiDB-lite"/>
    </source>
</evidence>
<dbReference type="Gramene" id="TraesJUL6D03G03717100.1">
    <property type="protein sequence ID" value="TraesJUL6D03G03717100.1"/>
    <property type="gene ID" value="TraesJUL6D03G03717100"/>
</dbReference>
<dbReference type="Gramene" id="TraesLAC6D03G03634720.1">
    <property type="protein sequence ID" value="TraesLAC6D03G03634720.1"/>
    <property type="gene ID" value="TraesLAC6D03G03634720"/>
</dbReference>
<proteinExistence type="predicted"/>
<dbReference type="Gramene" id="TraesSYM6D03G03631220.1">
    <property type="protein sequence ID" value="TraesSYM6D03G03631220.1"/>
    <property type="gene ID" value="TraesSYM6D03G03631220"/>
</dbReference>
<feature type="compositionally biased region" description="Low complexity" evidence="1">
    <location>
        <begin position="58"/>
        <end position="79"/>
    </location>
</feature>
<dbReference type="Gramene" id="TraesARI6D03G03648030.1">
    <property type="protein sequence ID" value="TraesARI6D03G03648030.1"/>
    <property type="gene ID" value="TraesARI6D03G03648030"/>
</dbReference>
<dbReference type="OrthoDB" id="683848at2759"/>
<dbReference type="Gramene" id="TraesCS6D03G0272800.1">
    <property type="protein sequence ID" value="TraesCS6D03G0272800.1.CDS"/>
    <property type="gene ID" value="TraesCS6D03G0272800"/>
</dbReference>
<dbReference type="Gramene" id="TraesCS6D02G123000.1">
    <property type="protein sequence ID" value="TraesCS6D02G123000.1"/>
    <property type="gene ID" value="TraesCS6D02G123000"/>
</dbReference>
<dbReference type="Gramene" id="TraesLDM6D03G03687870.1">
    <property type="protein sequence ID" value="TraesLDM6D03G03687870.1"/>
    <property type="gene ID" value="TraesLDM6D03G03687870"/>
</dbReference>
<sequence length="296" mass="32722">MSVVSTSDLSSLEAMLKSLMGRSGGGEVTQMDDNDEDGEGEEALESTPPPPPPPLPVRPTLRGRLPSLPRVPGAAAAGPWTPPSPSPSPPHKGGEDDAAAEVSASVTELERKAAEAEARLRQKEEENAALRRRIESYHIRWLEYEIRIKSLEEDFHEQLASLQMARDAARMAQELPYVDLHEFAEPRMMNLPGEEAPTRLRQAGSRRSADGGRRISAVGRLGAEFRRGSQALENGVAALTVEQRPWHPGAPSADSVGDLRKLKAQFRAWKKDYKARLRKAKAEIDRDRRRQSSCWI</sequence>
<feature type="compositionally biased region" description="Pro residues" evidence="1">
    <location>
        <begin position="80"/>
        <end position="90"/>
    </location>
</feature>
<dbReference type="Gramene" id="TraesMAC6D03G03682790.1">
    <property type="protein sequence ID" value="TraesMAC6D03G03682790.1"/>
    <property type="gene ID" value="TraesMAC6D03G03682790"/>
</dbReference>
<accession>A0A3B6QES5</accession>
<dbReference type="Gramene" id="TraesWEE_scaffold_035634_01G000600.1">
    <property type="protein sequence ID" value="TraesWEE_scaffold_035634_01G000600.1"/>
    <property type="gene ID" value="TraesWEE_scaffold_035634_01G000600"/>
</dbReference>
<keyword evidence="3" id="KW-1185">Reference proteome</keyword>
<dbReference type="EnsemblPlants" id="TraesCS6D02G123000.1">
    <property type="protein sequence ID" value="TraesCS6D02G123000.1"/>
    <property type="gene ID" value="TraesCS6D02G123000"/>
</dbReference>
<dbReference type="SMR" id="A0A3B6QES5"/>
<evidence type="ECO:0000313" key="3">
    <source>
        <dbReference type="Proteomes" id="UP000019116"/>
    </source>
</evidence>
<dbReference type="RefSeq" id="XP_044416382.1">
    <property type="nucleotide sequence ID" value="XM_044560447.1"/>
</dbReference>
<dbReference type="Gramene" id="TraesNOR6D03G03724520.1">
    <property type="protein sequence ID" value="TraesNOR6D03G03724520.1"/>
    <property type="gene ID" value="TraesNOR6D03G03724520"/>
</dbReference>
<dbReference type="Gramene" id="TraesCAD_scaffold_023171_01G000600.1">
    <property type="protein sequence ID" value="TraesCAD_scaffold_023171_01G000600.1"/>
    <property type="gene ID" value="TraesCAD_scaffold_023171_01G000600"/>
</dbReference>
<dbReference type="Gramene" id="TraesPARA_EIv1.0_2190910.1">
    <property type="protein sequence ID" value="TraesPARA_EIv1.0_2190910.1.CDS"/>
    <property type="gene ID" value="TraesPARA_EIv1.0_2190910"/>
</dbReference>
<feature type="compositionally biased region" description="Acidic residues" evidence="1">
    <location>
        <begin position="30"/>
        <end position="44"/>
    </location>
</feature>
<evidence type="ECO:0000313" key="2">
    <source>
        <dbReference type="EnsemblPlants" id="TraesCS6D02G123000.1"/>
    </source>
</evidence>
<organism evidence="2">
    <name type="scientific">Triticum aestivum</name>
    <name type="common">Wheat</name>
    <dbReference type="NCBI Taxonomy" id="4565"/>
    <lineage>
        <taxon>Eukaryota</taxon>
        <taxon>Viridiplantae</taxon>
        <taxon>Streptophyta</taxon>
        <taxon>Embryophyta</taxon>
        <taxon>Tracheophyta</taxon>
        <taxon>Spermatophyta</taxon>
        <taxon>Magnoliopsida</taxon>
        <taxon>Liliopsida</taxon>
        <taxon>Poales</taxon>
        <taxon>Poaceae</taxon>
        <taxon>BOP clade</taxon>
        <taxon>Pooideae</taxon>
        <taxon>Triticodae</taxon>
        <taxon>Triticeae</taxon>
        <taxon>Triticinae</taxon>
        <taxon>Triticum</taxon>
    </lineage>
</organism>
<dbReference type="OMA" id="HEFAEPR"/>
<dbReference type="Proteomes" id="UP000019116">
    <property type="component" value="Chromosome 6D"/>
</dbReference>
<reference evidence="2" key="2">
    <citation type="submission" date="2018-10" db="UniProtKB">
        <authorList>
            <consortium name="EnsemblPlants"/>
        </authorList>
    </citation>
    <scope>IDENTIFICATION</scope>
</reference>
<name>A0A3B6QES5_WHEAT</name>
<dbReference type="Gramene" id="TraesROB_scaffold_173363_01G000100.1">
    <property type="protein sequence ID" value="TraesROB_scaffold_173363_01G000100.1"/>
    <property type="gene ID" value="TraesROB_scaffold_173363_01G000100"/>
</dbReference>
<dbReference type="KEGG" id="taes:123141265"/>
<gene>
    <name evidence="2" type="primary">LOC123141265</name>
</gene>
<dbReference type="Gramene" id="TraesCLE_scaffold_101249_01G000100.1">
    <property type="protein sequence ID" value="TraesCLE_scaffold_101249_01G000100.1"/>
    <property type="gene ID" value="TraesCLE_scaffold_101249_01G000100"/>
</dbReference>
<dbReference type="AlphaFoldDB" id="A0A3B6QES5"/>
<dbReference type="STRING" id="4565.A0A3B6QES5"/>
<dbReference type="Gramene" id="TraesSTA6D03G03678260.1">
    <property type="protein sequence ID" value="TraesSTA6D03G03678260.1"/>
    <property type="gene ID" value="TraesSTA6D03G03678260"/>
</dbReference>
<dbReference type="Gramene" id="TraesJAG6D03G03667490.1">
    <property type="protein sequence ID" value="TraesJAG6D03G03667490.1"/>
    <property type="gene ID" value="TraesJAG6D03G03667490"/>
</dbReference>
<dbReference type="GeneID" id="123141265"/>